<reference evidence="2 3" key="2">
    <citation type="submission" date="2014-09" db="EMBL/GenBank/DDBJ databases">
        <authorList>
            <consortium name="NBRP consortium"/>
            <person name="Sawabe T."/>
            <person name="Meirelles P."/>
            <person name="Nakanishi M."/>
            <person name="Sayaka M."/>
            <person name="Hattori M."/>
            <person name="Ohkuma M."/>
        </authorList>
    </citation>
    <scope>NUCLEOTIDE SEQUENCE [LARGE SCALE GENOMIC DNA]</scope>
    <source>
        <strain evidence="2 3">JCM 19240</strain>
    </source>
</reference>
<sequence>MEPSVHSQDQQNTQDQQIAKYSVGIDLGTTHCVMSFIDTQNEDAQVEVVSIPQLTAPGTVESYKQLGSFCISHTNMRWVKALALFLGRVNRKRLWVLSLVI</sequence>
<comment type="caution">
    <text evidence="2">The sequence shown here is derived from an EMBL/GenBank/DDBJ whole genome shotgun (WGS) entry which is preliminary data.</text>
</comment>
<dbReference type="InterPro" id="IPR018181">
    <property type="entry name" value="Heat_shock_70_CS"/>
</dbReference>
<gene>
    <name evidence="2" type="ORF">JCM19240_2642</name>
</gene>
<evidence type="ECO:0000313" key="2">
    <source>
        <dbReference type="EMBL" id="GAL36573.1"/>
    </source>
</evidence>
<proteinExistence type="inferred from homology"/>
<name>A0A090TBD4_9VIBR</name>
<evidence type="ECO:0000313" key="3">
    <source>
        <dbReference type="Proteomes" id="UP000029224"/>
    </source>
</evidence>
<dbReference type="EMBL" id="BBMT01000011">
    <property type="protein sequence ID" value="GAL36573.1"/>
    <property type="molecule type" value="Genomic_DNA"/>
</dbReference>
<dbReference type="PROSITE" id="PS00297">
    <property type="entry name" value="HSP70_1"/>
    <property type="match status" value="1"/>
</dbReference>
<dbReference type="Proteomes" id="UP000029224">
    <property type="component" value="Unassembled WGS sequence"/>
</dbReference>
<organism evidence="2 3">
    <name type="scientific">Vibrio maritimus</name>
    <dbReference type="NCBI Taxonomy" id="990268"/>
    <lineage>
        <taxon>Bacteria</taxon>
        <taxon>Pseudomonadati</taxon>
        <taxon>Pseudomonadota</taxon>
        <taxon>Gammaproteobacteria</taxon>
        <taxon>Vibrionales</taxon>
        <taxon>Vibrionaceae</taxon>
        <taxon>Vibrio</taxon>
    </lineage>
</organism>
<comment type="similarity">
    <text evidence="1">Belongs to the heat shock protein 70 family.</text>
</comment>
<accession>A0A090TBD4</accession>
<evidence type="ECO:0000256" key="1">
    <source>
        <dbReference type="ARBA" id="ARBA00007381"/>
    </source>
</evidence>
<keyword evidence="3" id="KW-1185">Reference proteome</keyword>
<reference evidence="2 3" key="1">
    <citation type="submission" date="2014-09" db="EMBL/GenBank/DDBJ databases">
        <title>Vibrio maritimus JCM 19240. (C210) whole genome shotgun sequence.</title>
        <authorList>
            <person name="Sawabe T."/>
            <person name="Meirelles P."/>
            <person name="Nakanishi M."/>
            <person name="Sayaka M."/>
            <person name="Hattori M."/>
            <person name="Ohkuma M."/>
        </authorList>
    </citation>
    <scope>NUCLEOTIDE SEQUENCE [LARGE SCALE GENOMIC DNA]</scope>
    <source>
        <strain evidence="2 3">JCM 19240</strain>
    </source>
</reference>
<dbReference type="AlphaFoldDB" id="A0A090TBD4"/>
<protein>
    <submittedName>
        <fullName evidence="2">Sulfate permease</fullName>
    </submittedName>
</protein>